<keyword evidence="2" id="KW-1185">Reference proteome</keyword>
<evidence type="ECO:0000313" key="2">
    <source>
        <dbReference type="Proteomes" id="UP001186974"/>
    </source>
</evidence>
<accession>A0ACC3DQ42</accession>
<dbReference type="EMBL" id="JAWDJW010001721">
    <property type="protein sequence ID" value="KAK3078647.1"/>
    <property type="molecule type" value="Genomic_DNA"/>
</dbReference>
<name>A0ACC3DQ42_9PEZI</name>
<evidence type="ECO:0000313" key="1">
    <source>
        <dbReference type="EMBL" id="KAK3078647.1"/>
    </source>
</evidence>
<gene>
    <name evidence="1" type="ORF">LTS18_006985</name>
</gene>
<organism evidence="1 2">
    <name type="scientific">Coniosporium uncinatum</name>
    <dbReference type="NCBI Taxonomy" id="93489"/>
    <lineage>
        <taxon>Eukaryota</taxon>
        <taxon>Fungi</taxon>
        <taxon>Dikarya</taxon>
        <taxon>Ascomycota</taxon>
        <taxon>Pezizomycotina</taxon>
        <taxon>Dothideomycetes</taxon>
        <taxon>Dothideomycetes incertae sedis</taxon>
        <taxon>Coniosporium</taxon>
    </lineage>
</organism>
<dbReference type="Proteomes" id="UP001186974">
    <property type="component" value="Unassembled WGS sequence"/>
</dbReference>
<sequence length="412" mass="45108">MKLLKLTQLLTAIVGITKADWQFRSRPDLAPPKLNITNPASHDVEKGFLIMAPFAGLLDITHSMHGPRVDADRTSSATTATSSGPVTDITPSGDHNSAYGHGHGHTTTMDQQYETIRELRAGNHKLTDKHKFHVIDEKTALIQIYQPVPRDLSAYSAKREQQWIIDAVFQELDIESGKLLFEWSSLAHVSPNESVLPVTEGQAGSGYNSSDAWDYFHINSVDKDGEGISPRVTHALCIKSTAPTARYYGVSAAKGAESCFQHHARFKSRDGEEEVISLYDNSAHSSESGSGKEIHTAPTSCGKIVHLNTRTWKATLVQAFYPPDDLLSKSQGSMQLLPNGNAVVNWGSEGALTEFRADGTPIFHAYMDSGFLGEGVQDYRAFRYNWTGLPNEEPAIVCLGDKNGSTVYMSGN</sequence>
<reference evidence="1" key="1">
    <citation type="submission" date="2024-09" db="EMBL/GenBank/DDBJ databases">
        <title>Black Yeasts Isolated from many extreme environments.</title>
        <authorList>
            <person name="Coleine C."/>
            <person name="Stajich J.E."/>
            <person name="Selbmann L."/>
        </authorList>
    </citation>
    <scope>NUCLEOTIDE SEQUENCE</scope>
    <source>
        <strain evidence="1">CCFEE 5737</strain>
    </source>
</reference>
<comment type="caution">
    <text evidence="1">The sequence shown here is derived from an EMBL/GenBank/DDBJ whole genome shotgun (WGS) entry which is preliminary data.</text>
</comment>
<protein>
    <submittedName>
        <fullName evidence="1">Uncharacterized protein</fullName>
    </submittedName>
</protein>
<proteinExistence type="predicted"/>